<comment type="caution">
    <text evidence="4">The sequence shown here is derived from an EMBL/GenBank/DDBJ whole genome shotgun (WGS) entry which is preliminary data.</text>
</comment>
<keyword evidence="2" id="KW-0560">Oxidoreductase</keyword>
<accession>A0A2T2WLA8</accession>
<dbReference type="InterPro" id="IPR036291">
    <property type="entry name" value="NAD(P)-bd_dom_sf"/>
</dbReference>
<evidence type="ECO:0000259" key="3">
    <source>
        <dbReference type="Pfam" id="PF04321"/>
    </source>
</evidence>
<reference evidence="4 5" key="1">
    <citation type="journal article" date="2014" name="BMC Genomics">
        <title>Comparison of environmental and isolate Sulfobacillus genomes reveals diverse carbon, sulfur, nitrogen, and hydrogen metabolisms.</title>
        <authorList>
            <person name="Justice N.B."/>
            <person name="Norman A."/>
            <person name="Brown C.T."/>
            <person name="Singh A."/>
            <person name="Thomas B.C."/>
            <person name="Banfield J.F."/>
        </authorList>
    </citation>
    <scope>NUCLEOTIDE SEQUENCE [LARGE SCALE GENOMIC DNA]</scope>
    <source>
        <strain evidence="4">AMDSBA3</strain>
    </source>
</reference>
<dbReference type="Pfam" id="PF04321">
    <property type="entry name" value="RmlD_sub_bind"/>
    <property type="match status" value="1"/>
</dbReference>
<evidence type="ECO:0000313" key="4">
    <source>
        <dbReference type="EMBL" id="PSR23025.1"/>
    </source>
</evidence>
<evidence type="ECO:0000256" key="2">
    <source>
        <dbReference type="RuleBase" id="RU364082"/>
    </source>
</evidence>
<dbReference type="UniPathway" id="UPA00124"/>
<dbReference type="PANTHER" id="PTHR10491:SF4">
    <property type="entry name" value="METHIONINE ADENOSYLTRANSFERASE 2 SUBUNIT BETA"/>
    <property type="match status" value="1"/>
</dbReference>
<dbReference type="CDD" id="cd05254">
    <property type="entry name" value="dTDP_HR_like_SDR_e"/>
    <property type="match status" value="1"/>
</dbReference>
<dbReference type="InterPro" id="IPR029903">
    <property type="entry name" value="RmlD-like-bd"/>
</dbReference>
<dbReference type="GO" id="GO:0006556">
    <property type="term" value="P:S-adenosylmethionine biosynthetic process"/>
    <property type="evidence" value="ECO:0007669"/>
    <property type="project" value="TreeGrafter"/>
</dbReference>
<dbReference type="Gene3D" id="3.40.50.720">
    <property type="entry name" value="NAD(P)-binding Rossmann-like Domain"/>
    <property type="match status" value="1"/>
</dbReference>
<dbReference type="SUPFAM" id="SSF51735">
    <property type="entry name" value="NAD(P)-binding Rossmann-fold domains"/>
    <property type="match status" value="1"/>
</dbReference>
<name>A0A2T2WLA8_9FIRM</name>
<dbReference type="GO" id="GO:0048270">
    <property type="term" value="F:methionine adenosyltransferase regulator activity"/>
    <property type="evidence" value="ECO:0007669"/>
    <property type="project" value="TreeGrafter"/>
</dbReference>
<dbReference type="GO" id="GO:0019305">
    <property type="term" value="P:dTDP-rhamnose biosynthetic process"/>
    <property type="evidence" value="ECO:0007669"/>
    <property type="project" value="UniProtKB-UniPathway"/>
</dbReference>
<dbReference type="GO" id="GO:0008831">
    <property type="term" value="F:dTDP-4-dehydrorhamnose reductase activity"/>
    <property type="evidence" value="ECO:0007669"/>
    <property type="project" value="UniProtKB-EC"/>
</dbReference>
<comment type="similarity">
    <text evidence="1 2">Belongs to the dTDP-4-dehydrorhamnose reductase family.</text>
</comment>
<feature type="domain" description="RmlD-like substrate binding" evidence="3">
    <location>
        <begin position="1"/>
        <end position="264"/>
    </location>
</feature>
<comment type="function">
    <text evidence="2">Catalyzes the reduction of dTDP-6-deoxy-L-lyxo-4-hexulose to yield dTDP-L-rhamnose.</text>
</comment>
<evidence type="ECO:0000256" key="1">
    <source>
        <dbReference type="ARBA" id="ARBA00010944"/>
    </source>
</evidence>
<proteinExistence type="inferred from homology"/>
<evidence type="ECO:0000313" key="5">
    <source>
        <dbReference type="Proteomes" id="UP000241848"/>
    </source>
</evidence>
<dbReference type="EMBL" id="PXYV01000009">
    <property type="protein sequence ID" value="PSR23025.1"/>
    <property type="molecule type" value="Genomic_DNA"/>
</dbReference>
<dbReference type="Proteomes" id="UP000241848">
    <property type="component" value="Unassembled WGS sequence"/>
</dbReference>
<organism evidence="4 5">
    <name type="scientific">Sulfobacillus acidophilus</name>
    <dbReference type="NCBI Taxonomy" id="53633"/>
    <lineage>
        <taxon>Bacteria</taxon>
        <taxon>Bacillati</taxon>
        <taxon>Bacillota</taxon>
        <taxon>Clostridia</taxon>
        <taxon>Eubacteriales</taxon>
        <taxon>Clostridiales Family XVII. Incertae Sedis</taxon>
        <taxon>Sulfobacillus</taxon>
    </lineage>
</organism>
<dbReference type="PANTHER" id="PTHR10491">
    <property type="entry name" value="DTDP-4-DEHYDRORHAMNOSE REDUCTASE"/>
    <property type="match status" value="1"/>
</dbReference>
<protein>
    <recommendedName>
        <fullName evidence="2">dTDP-4-dehydrorhamnose reductase</fullName>
        <ecNumber evidence="2">1.1.1.133</ecNumber>
    </recommendedName>
</protein>
<sequence>MKHLVIGASGQVGHALMLELSRRGESAVGTYLSHPVPQLIPLDMRDQDQIAALLKTVAPDAVWIPAAMPDVDYCERHPETSYATNVEGPRQVLEQVASRKIPLVYFSSDYVFDGSAGPYRETDTPHALQVYGQHKILAETELLQYRETLVVRPAWVYSDERNPRNFVFRVISDLRAGRVIRAAIDQYNTPTPAAPLAWHALDALSVGFRGILHVAGPERLSRLELVQRIAARAGYAQGMIEAVRLSELSLAALRPSQGGLITNFAQFAVADRLEDMDFRRLLTGS</sequence>
<gene>
    <name evidence="4" type="ORF">C7B45_04410</name>
</gene>
<dbReference type="AlphaFoldDB" id="A0A2T2WLA8"/>
<keyword evidence="2" id="KW-0521">NADP</keyword>
<dbReference type="InterPro" id="IPR005913">
    <property type="entry name" value="dTDP_dehydrorham_reduct"/>
</dbReference>
<comment type="pathway">
    <text evidence="2">Carbohydrate biosynthesis; dTDP-L-rhamnose biosynthesis.</text>
</comment>
<dbReference type="GO" id="GO:0048269">
    <property type="term" value="C:methionine adenosyltransferase complex"/>
    <property type="evidence" value="ECO:0007669"/>
    <property type="project" value="TreeGrafter"/>
</dbReference>
<dbReference type="EC" id="1.1.1.133" evidence="2"/>